<organism evidence="2 3">
    <name type="scientific">Hafnia alvei FB1</name>
    <dbReference type="NCBI Taxonomy" id="1453496"/>
    <lineage>
        <taxon>Bacteria</taxon>
        <taxon>Pseudomonadati</taxon>
        <taxon>Pseudomonadota</taxon>
        <taxon>Gammaproteobacteria</taxon>
        <taxon>Enterobacterales</taxon>
        <taxon>Hafniaceae</taxon>
        <taxon>Hafnia</taxon>
    </lineage>
</organism>
<dbReference type="PATRIC" id="fig|1453496.5.peg.1957"/>
<evidence type="ECO:0000313" key="3">
    <source>
        <dbReference type="Proteomes" id="UP000029986"/>
    </source>
</evidence>
<keyword evidence="3" id="KW-1185">Reference proteome</keyword>
<dbReference type="Gene3D" id="2.20.28.30">
    <property type="entry name" value="RNA polymerase ii, chain L"/>
    <property type="match status" value="1"/>
</dbReference>
<feature type="domain" description="Putative regulatory protein FmdB zinc ribbon" evidence="1">
    <location>
        <begin position="1"/>
        <end position="42"/>
    </location>
</feature>
<dbReference type="RefSeq" id="WP_025801918.1">
    <property type="nucleotide sequence ID" value="NZ_CP009706.1"/>
</dbReference>
<proteinExistence type="predicted"/>
<dbReference type="GeneID" id="56891635"/>
<reference evidence="2 3" key="1">
    <citation type="journal article" date="2014" name="Gut Pathog.">
        <title>Gene clusters of Hafnia alvei strain FB1 important in survival and pathogenesis: a draft genome perspective.</title>
        <authorList>
            <person name="Tan J.Y."/>
            <person name="Yin W.F."/>
            <person name="Chan K.G."/>
        </authorList>
    </citation>
    <scope>NUCLEOTIDE SEQUENCE [LARGE SCALE GENOMIC DNA]</scope>
    <source>
        <strain evidence="2 3">FB1</strain>
    </source>
</reference>
<dbReference type="NCBIfam" id="TIGR02605">
    <property type="entry name" value="CxxC_CxxC_SSSS"/>
    <property type="match status" value="1"/>
</dbReference>
<dbReference type="PANTHER" id="PTHR34404:SF2">
    <property type="entry name" value="CONSERVED SERINE RICH PROTEIN"/>
    <property type="match status" value="1"/>
</dbReference>
<dbReference type="InterPro" id="IPR029040">
    <property type="entry name" value="RPABC4/Spt4"/>
</dbReference>
<dbReference type="SUPFAM" id="SSF63393">
    <property type="entry name" value="RNA polymerase subunits"/>
    <property type="match status" value="1"/>
</dbReference>
<dbReference type="SMART" id="SM00834">
    <property type="entry name" value="CxxC_CXXC_SSSS"/>
    <property type="match status" value="1"/>
</dbReference>
<evidence type="ECO:0000259" key="1">
    <source>
        <dbReference type="SMART" id="SM00834"/>
    </source>
</evidence>
<protein>
    <submittedName>
        <fullName evidence="2">FmdB family transcriptional regulator</fullName>
    </submittedName>
</protein>
<dbReference type="PANTHER" id="PTHR34404">
    <property type="entry name" value="REGULATORY PROTEIN, FMDB FAMILY"/>
    <property type="match status" value="1"/>
</dbReference>
<dbReference type="KEGG" id="hav:AT03_09750"/>
<dbReference type="AlphaFoldDB" id="A0A097R1N5"/>
<dbReference type="HOGENOM" id="CLU_136025_3_3_6"/>
<dbReference type="Pfam" id="PF09723">
    <property type="entry name" value="Zn_ribbon_8"/>
    <property type="match status" value="1"/>
</dbReference>
<dbReference type="InterPro" id="IPR013429">
    <property type="entry name" value="Regulatory_FmdB_Zinc_ribbon"/>
</dbReference>
<dbReference type="EMBL" id="CP009706">
    <property type="protein sequence ID" value="AIU72637.1"/>
    <property type="molecule type" value="Genomic_DNA"/>
</dbReference>
<dbReference type="Proteomes" id="UP000029986">
    <property type="component" value="Chromosome"/>
</dbReference>
<sequence>MPIYEYACSECNHQLEKLQKMADAPLVDCPACGRPALKKRVSAAGFQLKGTGWYATDFKPKSGKSEN</sequence>
<evidence type="ECO:0000313" key="2">
    <source>
        <dbReference type="EMBL" id="AIU72637.1"/>
    </source>
</evidence>
<dbReference type="OrthoDB" id="9813321at2"/>
<accession>A0A097R1N5</accession>
<gene>
    <name evidence="2" type="ORF">AT03_09750</name>
</gene>
<name>A0A097R1N5_HAFAL</name>
<dbReference type="eggNOG" id="COG2331">
    <property type="taxonomic scope" value="Bacteria"/>
</dbReference>